<keyword evidence="1" id="KW-0812">Transmembrane</keyword>
<accession>A0A1I5UU20</accession>
<feature type="transmembrane region" description="Helical" evidence="1">
    <location>
        <begin position="57"/>
        <end position="75"/>
    </location>
</feature>
<gene>
    <name evidence="2" type="ORF">SAMN05216277_11437</name>
</gene>
<organism evidence="2 3">
    <name type="scientific">Halolamina pelagica</name>
    <dbReference type="NCBI Taxonomy" id="699431"/>
    <lineage>
        <taxon>Archaea</taxon>
        <taxon>Methanobacteriati</taxon>
        <taxon>Methanobacteriota</taxon>
        <taxon>Stenosarchaea group</taxon>
        <taxon>Halobacteria</taxon>
        <taxon>Halobacteriales</taxon>
        <taxon>Haloferacaceae</taxon>
    </lineage>
</organism>
<name>A0A1I5UU20_9EURY</name>
<reference evidence="3" key="1">
    <citation type="submission" date="2016-10" db="EMBL/GenBank/DDBJ databases">
        <authorList>
            <person name="Varghese N."/>
            <person name="Submissions S."/>
        </authorList>
    </citation>
    <scope>NUCLEOTIDE SEQUENCE [LARGE SCALE GENOMIC DNA]</scope>
    <source>
        <strain evidence="3">CGMCC 1.10329</strain>
    </source>
</reference>
<dbReference type="EMBL" id="FOXI01000014">
    <property type="protein sequence ID" value="SFP98216.1"/>
    <property type="molecule type" value="Genomic_DNA"/>
</dbReference>
<sequence>MMVFGGIGVAFGILDIRIFQADESGDWMVSHLQRMIGAFIATVSAVSAVNLTPMLGIAAWLWPTALGVPLIYYWSNKYSTSSTR</sequence>
<protein>
    <submittedName>
        <fullName evidence="2">Uncharacterized protein</fullName>
    </submittedName>
</protein>
<proteinExistence type="predicted"/>
<evidence type="ECO:0000256" key="1">
    <source>
        <dbReference type="SAM" id="Phobius"/>
    </source>
</evidence>
<dbReference type="Proteomes" id="UP000183769">
    <property type="component" value="Unassembled WGS sequence"/>
</dbReference>
<dbReference type="AlphaFoldDB" id="A0A1I5UU20"/>
<evidence type="ECO:0000313" key="2">
    <source>
        <dbReference type="EMBL" id="SFP98216.1"/>
    </source>
</evidence>
<evidence type="ECO:0000313" key="3">
    <source>
        <dbReference type="Proteomes" id="UP000183769"/>
    </source>
</evidence>
<keyword evidence="3" id="KW-1185">Reference proteome</keyword>
<keyword evidence="1" id="KW-1133">Transmembrane helix</keyword>
<keyword evidence="1" id="KW-0472">Membrane</keyword>